<protein>
    <submittedName>
        <fullName evidence="2">LINE-1 reverse transcriptase like</fullName>
    </submittedName>
</protein>
<name>A0A392Q788_9FABA</name>
<sequence length="65" mass="7235">MGLSKGIHWHHFLFLLVVEGLSVAVRTAEERNLYSRFQVGNSGMSVTHLQYADDTLFLGEATVAN</sequence>
<dbReference type="AlphaFoldDB" id="A0A392Q788"/>
<reference evidence="2 3" key="1">
    <citation type="journal article" date="2018" name="Front. Plant Sci.">
        <title>Red Clover (Trifolium pratense) and Zigzag Clover (T. medium) - A Picture of Genomic Similarities and Differences.</title>
        <authorList>
            <person name="Dluhosova J."/>
            <person name="Istvanek J."/>
            <person name="Nedelnik J."/>
            <person name="Repkova J."/>
        </authorList>
    </citation>
    <scope>NUCLEOTIDE SEQUENCE [LARGE SCALE GENOMIC DNA]</scope>
    <source>
        <strain evidence="3">cv. 10/8</strain>
        <tissue evidence="2">Leaf</tissue>
    </source>
</reference>
<evidence type="ECO:0000313" key="2">
    <source>
        <dbReference type="EMBL" id="MCI20263.1"/>
    </source>
</evidence>
<feature type="non-terminal residue" evidence="2">
    <location>
        <position position="65"/>
    </location>
</feature>
<keyword evidence="2" id="KW-0695">RNA-directed DNA polymerase</keyword>
<keyword evidence="2" id="KW-0548">Nucleotidyltransferase</keyword>
<feature type="signal peptide" evidence="1">
    <location>
        <begin position="1"/>
        <end position="24"/>
    </location>
</feature>
<keyword evidence="2" id="KW-0808">Transferase</keyword>
<organism evidence="2 3">
    <name type="scientific">Trifolium medium</name>
    <dbReference type="NCBI Taxonomy" id="97028"/>
    <lineage>
        <taxon>Eukaryota</taxon>
        <taxon>Viridiplantae</taxon>
        <taxon>Streptophyta</taxon>
        <taxon>Embryophyta</taxon>
        <taxon>Tracheophyta</taxon>
        <taxon>Spermatophyta</taxon>
        <taxon>Magnoliopsida</taxon>
        <taxon>eudicotyledons</taxon>
        <taxon>Gunneridae</taxon>
        <taxon>Pentapetalae</taxon>
        <taxon>rosids</taxon>
        <taxon>fabids</taxon>
        <taxon>Fabales</taxon>
        <taxon>Fabaceae</taxon>
        <taxon>Papilionoideae</taxon>
        <taxon>50 kb inversion clade</taxon>
        <taxon>NPAAA clade</taxon>
        <taxon>Hologalegina</taxon>
        <taxon>IRL clade</taxon>
        <taxon>Trifolieae</taxon>
        <taxon>Trifolium</taxon>
    </lineage>
</organism>
<evidence type="ECO:0000256" key="1">
    <source>
        <dbReference type="SAM" id="SignalP"/>
    </source>
</evidence>
<comment type="caution">
    <text evidence="2">The sequence shown here is derived from an EMBL/GenBank/DDBJ whole genome shotgun (WGS) entry which is preliminary data.</text>
</comment>
<keyword evidence="1" id="KW-0732">Signal</keyword>
<keyword evidence="3" id="KW-1185">Reference proteome</keyword>
<accession>A0A392Q788</accession>
<dbReference type="Proteomes" id="UP000265520">
    <property type="component" value="Unassembled WGS sequence"/>
</dbReference>
<feature type="chain" id="PRO_5017258384" evidence="1">
    <location>
        <begin position="25"/>
        <end position="65"/>
    </location>
</feature>
<dbReference type="GO" id="GO:0003964">
    <property type="term" value="F:RNA-directed DNA polymerase activity"/>
    <property type="evidence" value="ECO:0007669"/>
    <property type="project" value="UniProtKB-KW"/>
</dbReference>
<dbReference type="EMBL" id="LXQA010119048">
    <property type="protein sequence ID" value="MCI20263.1"/>
    <property type="molecule type" value="Genomic_DNA"/>
</dbReference>
<proteinExistence type="predicted"/>
<evidence type="ECO:0000313" key="3">
    <source>
        <dbReference type="Proteomes" id="UP000265520"/>
    </source>
</evidence>